<reference evidence="1" key="1">
    <citation type="journal article" date="2014" name="Int. J. Syst. Evol. Microbiol.">
        <title>Complete genome sequence of Corynebacterium casei LMG S-19264T (=DSM 44701T), isolated from a smear-ripened cheese.</title>
        <authorList>
            <consortium name="US DOE Joint Genome Institute (JGI-PGF)"/>
            <person name="Walter F."/>
            <person name="Albersmeier A."/>
            <person name="Kalinowski J."/>
            <person name="Ruckert C."/>
        </authorList>
    </citation>
    <scope>NUCLEOTIDE SEQUENCE</scope>
    <source>
        <strain evidence="1">KCTC 32337</strain>
    </source>
</reference>
<dbReference type="EMBL" id="BMZC01000008">
    <property type="protein sequence ID" value="GGZ70446.1"/>
    <property type="molecule type" value="Genomic_DNA"/>
</dbReference>
<organism evidence="1 2">
    <name type="scientific">Paraglaciecola chathamensis</name>
    <dbReference type="NCBI Taxonomy" id="368405"/>
    <lineage>
        <taxon>Bacteria</taxon>
        <taxon>Pseudomonadati</taxon>
        <taxon>Pseudomonadota</taxon>
        <taxon>Gammaproteobacteria</taxon>
        <taxon>Alteromonadales</taxon>
        <taxon>Alteromonadaceae</taxon>
        <taxon>Paraglaciecola</taxon>
    </lineage>
</organism>
<accession>A0A8H9M5A9</accession>
<reference evidence="1" key="2">
    <citation type="submission" date="2020-09" db="EMBL/GenBank/DDBJ databases">
        <authorList>
            <person name="Sun Q."/>
            <person name="Kim S."/>
        </authorList>
    </citation>
    <scope>NUCLEOTIDE SEQUENCE</scope>
    <source>
        <strain evidence="1">KCTC 32337</strain>
    </source>
</reference>
<protein>
    <submittedName>
        <fullName evidence="1">Uncharacterized protein</fullName>
    </submittedName>
</protein>
<evidence type="ECO:0000313" key="1">
    <source>
        <dbReference type="EMBL" id="GGZ70446.1"/>
    </source>
</evidence>
<gene>
    <name evidence="1" type="ORF">GCM10011274_31070</name>
</gene>
<evidence type="ECO:0000313" key="2">
    <source>
        <dbReference type="Proteomes" id="UP000622604"/>
    </source>
</evidence>
<dbReference type="Proteomes" id="UP000622604">
    <property type="component" value="Unassembled WGS sequence"/>
</dbReference>
<dbReference type="RefSeq" id="WP_191866527.1">
    <property type="nucleotide sequence ID" value="NZ_BMZC01000008.1"/>
</dbReference>
<sequence length="247" mass="27904">MQHFSIWLLYLLVITPGMSLAVNSPASLPKTEHTAHKHYIGVHGMALLFAQDGSAYGHHLPLYTPPHDYQLVYQLKINKSLSADGLKAQPNETSKPVSALKKHGLLTIKPEPFDLHRLIKGDTFKVKATVYQGHFERGGEALFSSEITFVKPIYREKIVLEQASQPRFVQVELNASETLIVHQITSRPSFDALWLTHHQSSQPKQATACIGISEIKEQDGYDWQRTFQYLSHCFAPPAYLEVQDFAQ</sequence>
<name>A0A8H9M5A9_9ALTE</name>
<proteinExistence type="predicted"/>
<dbReference type="AlphaFoldDB" id="A0A8H9M5A9"/>
<comment type="caution">
    <text evidence="1">The sequence shown here is derived from an EMBL/GenBank/DDBJ whole genome shotgun (WGS) entry which is preliminary data.</text>
</comment>